<evidence type="ECO:0000256" key="2">
    <source>
        <dbReference type="SAM" id="Phobius"/>
    </source>
</evidence>
<protein>
    <recommendedName>
        <fullName evidence="5">Phosphatidic acid phosphatase type 2/haloperoxidase domain-containing protein</fullName>
    </recommendedName>
</protein>
<dbReference type="SUPFAM" id="SSF48317">
    <property type="entry name" value="Acid phosphatase/Vanadium-dependent haloperoxidase"/>
    <property type="match status" value="1"/>
</dbReference>
<keyword evidence="4" id="KW-1185">Reference proteome</keyword>
<dbReference type="PANTHER" id="PTHR10165:SF25">
    <property type="entry name" value="PHOSPHOLIPID PHOSPHATASE 2"/>
    <property type="match status" value="1"/>
</dbReference>
<organism evidence="3 4">
    <name type="scientific">Astatotilapia calliptera</name>
    <name type="common">Eastern happy</name>
    <name type="synonym">Chromis callipterus</name>
    <dbReference type="NCBI Taxonomy" id="8154"/>
    <lineage>
        <taxon>Eukaryota</taxon>
        <taxon>Metazoa</taxon>
        <taxon>Chordata</taxon>
        <taxon>Craniata</taxon>
        <taxon>Vertebrata</taxon>
        <taxon>Euteleostomi</taxon>
        <taxon>Actinopterygii</taxon>
        <taxon>Neopterygii</taxon>
        <taxon>Teleostei</taxon>
        <taxon>Neoteleostei</taxon>
        <taxon>Acanthomorphata</taxon>
        <taxon>Ovalentaria</taxon>
        <taxon>Cichlomorphae</taxon>
        <taxon>Cichliformes</taxon>
        <taxon>Cichlidae</taxon>
        <taxon>African cichlids</taxon>
        <taxon>Pseudocrenilabrinae</taxon>
        <taxon>Haplochromini</taxon>
        <taxon>Astatotilapia</taxon>
    </lineage>
</organism>
<sequence length="304" mass="34013">MAEHGKKLILVAVDILCVFAAALPSAILTLMFKPYQRGIYCDDQSIRYPYRRDTISHGTMAAVTITCSIVIITTGEAYLVHTNRLRSNSPFNQYLSALYKVVGTYLFGAAISQSLTDLAKFTIGRPRPNFIDVCKPVVCNGYMLEIKCNGSHRNVTESSSMSRPGCRGNGRDWFDPPSSSSWCRSLCMWDTRASLTTNTTRATSWWDCCRALSSLCSQSDMCPISSSSALQFLSRKHQRLNNSNVNRGLQIQNTEITATADQYERTTLQLLSPARPSHSITAAPLSKNVHRRKKQRKQRSTVCY</sequence>
<keyword evidence="2" id="KW-1133">Transmembrane helix</keyword>
<keyword evidence="2" id="KW-0472">Membrane</keyword>
<evidence type="ECO:0000256" key="1">
    <source>
        <dbReference type="SAM" id="MobiDB-lite"/>
    </source>
</evidence>
<name>A0AAX7TJ27_ASTCA</name>
<dbReference type="GO" id="GO:0046839">
    <property type="term" value="P:phospholipid dephosphorylation"/>
    <property type="evidence" value="ECO:0007669"/>
    <property type="project" value="TreeGrafter"/>
</dbReference>
<reference evidence="3" key="4">
    <citation type="submission" date="2025-09" db="UniProtKB">
        <authorList>
            <consortium name="Ensembl"/>
        </authorList>
    </citation>
    <scope>IDENTIFICATION</scope>
</reference>
<feature type="transmembrane region" description="Helical" evidence="2">
    <location>
        <begin position="60"/>
        <end position="80"/>
    </location>
</feature>
<dbReference type="GO" id="GO:0006644">
    <property type="term" value="P:phospholipid metabolic process"/>
    <property type="evidence" value="ECO:0007669"/>
    <property type="project" value="InterPro"/>
</dbReference>
<dbReference type="PANTHER" id="PTHR10165">
    <property type="entry name" value="LIPID PHOSPHATE PHOSPHATASE"/>
    <property type="match status" value="1"/>
</dbReference>
<reference evidence="4" key="2">
    <citation type="submission" date="2023-03" db="EMBL/GenBank/DDBJ databases">
        <authorList>
            <consortium name="Wellcome Sanger Institute Data Sharing"/>
        </authorList>
    </citation>
    <scope>NUCLEOTIDE SEQUENCE [LARGE SCALE GENOMIC DNA]</scope>
</reference>
<proteinExistence type="predicted"/>
<dbReference type="GO" id="GO:0005886">
    <property type="term" value="C:plasma membrane"/>
    <property type="evidence" value="ECO:0007669"/>
    <property type="project" value="TreeGrafter"/>
</dbReference>
<evidence type="ECO:0000313" key="4">
    <source>
        <dbReference type="Proteomes" id="UP000265100"/>
    </source>
</evidence>
<dbReference type="InterPro" id="IPR043216">
    <property type="entry name" value="PAP-like"/>
</dbReference>
<dbReference type="AlphaFoldDB" id="A0AAX7TJ27"/>
<evidence type="ECO:0000313" key="3">
    <source>
        <dbReference type="Ensembl" id="ENSACLP00000053851.1"/>
    </source>
</evidence>
<dbReference type="GO" id="GO:0008195">
    <property type="term" value="F:phosphatidate phosphatase activity"/>
    <property type="evidence" value="ECO:0007669"/>
    <property type="project" value="TreeGrafter"/>
</dbReference>
<keyword evidence="2" id="KW-0812">Transmembrane</keyword>
<accession>A0AAX7TJ27</accession>
<evidence type="ECO:0008006" key="5">
    <source>
        <dbReference type="Google" id="ProtNLM"/>
    </source>
</evidence>
<dbReference type="GO" id="GO:0007165">
    <property type="term" value="P:signal transduction"/>
    <property type="evidence" value="ECO:0007669"/>
    <property type="project" value="TreeGrafter"/>
</dbReference>
<dbReference type="Ensembl" id="ENSACLT00000095151.1">
    <property type="protein sequence ID" value="ENSACLP00000053851.1"/>
    <property type="gene ID" value="ENSACLG00000009950.2"/>
</dbReference>
<feature type="compositionally biased region" description="Basic residues" evidence="1">
    <location>
        <begin position="288"/>
        <end position="304"/>
    </location>
</feature>
<dbReference type="GeneTree" id="ENSGT00940000155885"/>
<feature type="transmembrane region" description="Helical" evidence="2">
    <location>
        <begin position="9"/>
        <end position="32"/>
    </location>
</feature>
<reference evidence="3" key="3">
    <citation type="submission" date="2025-08" db="UniProtKB">
        <authorList>
            <consortium name="Ensembl"/>
        </authorList>
    </citation>
    <scope>IDENTIFICATION</scope>
</reference>
<gene>
    <name evidence="3" type="primary">MANSC4</name>
</gene>
<dbReference type="Proteomes" id="UP000265100">
    <property type="component" value="Chromosome 19"/>
</dbReference>
<dbReference type="InterPro" id="IPR036938">
    <property type="entry name" value="PAP2/HPO_sf"/>
</dbReference>
<reference evidence="3 4" key="1">
    <citation type="submission" date="2018-05" db="EMBL/GenBank/DDBJ databases">
        <authorList>
            <person name="Datahose"/>
        </authorList>
    </citation>
    <scope>NUCLEOTIDE SEQUENCE</scope>
</reference>
<feature type="region of interest" description="Disordered" evidence="1">
    <location>
        <begin position="278"/>
        <end position="304"/>
    </location>
</feature>